<dbReference type="AlphaFoldDB" id="X1BX71"/>
<evidence type="ECO:0000313" key="2">
    <source>
        <dbReference type="EMBL" id="GAH00386.1"/>
    </source>
</evidence>
<reference evidence="2" key="1">
    <citation type="journal article" date="2014" name="Front. Microbiol.">
        <title>High frequency of phylogenetically diverse reductive dehalogenase-homologous genes in deep subseafloor sedimentary metagenomes.</title>
        <authorList>
            <person name="Kawai M."/>
            <person name="Futagami T."/>
            <person name="Toyoda A."/>
            <person name="Takaki Y."/>
            <person name="Nishi S."/>
            <person name="Hori S."/>
            <person name="Arai W."/>
            <person name="Tsubouchi T."/>
            <person name="Morono Y."/>
            <person name="Uchiyama I."/>
            <person name="Ito T."/>
            <person name="Fujiyama A."/>
            <person name="Inagaki F."/>
            <person name="Takami H."/>
        </authorList>
    </citation>
    <scope>NUCLEOTIDE SEQUENCE</scope>
    <source>
        <strain evidence="2">Expedition CK06-06</strain>
    </source>
</reference>
<dbReference type="InterPro" id="IPR000274">
    <property type="entry name" value="Adenylate_cyclase_1"/>
</dbReference>
<name>X1BX71_9ZZZZ</name>
<dbReference type="GO" id="GO:0006171">
    <property type="term" value="P:cAMP biosynthetic process"/>
    <property type="evidence" value="ECO:0007669"/>
    <property type="project" value="InterPro"/>
</dbReference>
<sequence>MEFSQHNDKTALFENRKLFLRFNQRKIDQALKVFSEPVRTVFLTIPRLLHVNQKGLPGYVEGDPPCGIYNYTIDRQAQFSGERLFPDHVIRRAENLKPAIQSLMLVGSMGS</sequence>
<proteinExistence type="predicted"/>
<evidence type="ECO:0000259" key="1">
    <source>
        <dbReference type="Pfam" id="PF12633"/>
    </source>
</evidence>
<comment type="caution">
    <text evidence="2">The sequence shown here is derived from an EMBL/GenBank/DDBJ whole genome shotgun (WGS) entry which is preliminary data.</text>
</comment>
<feature type="domain" description="Adenylate cyclase class-I N-terminal" evidence="1">
    <location>
        <begin position="16"/>
        <end position="111"/>
    </location>
</feature>
<dbReference type="GO" id="GO:0004016">
    <property type="term" value="F:adenylate cyclase activity"/>
    <property type="evidence" value="ECO:0007669"/>
    <property type="project" value="InterPro"/>
</dbReference>
<dbReference type="EMBL" id="BART01022761">
    <property type="protein sequence ID" value="GAH00386.1"/>
    <property type="molecule type" value="Genomic_DNA"/>
</dbReference>
<dbReference type="PANTHER" id="PTHR38760">
    <property type="entry name" value="ADENYLATE CYCLASE"/>
    <property type="match status" value="1"/>
</dbReference>
<organism evidence="2">
    <name type="scientific">marine sediment metagenome</name>
    <dbReference type="NCBI Taxonomy" id="412755"/>
    <lineage>
        <taxon>unclassified sequences</taxon>
        <taxon>metagenomes</taxon>
        <taxon>ecological metagenomes</taxon>
    </lineage>
</organism>
<protein>
    <recommendedName>
        <fullName evidence="1">Adenylate cyclase class-I N-terminal domain-containing protein</fullName>
    </recommendedName>
</protein>
<dbReference type="Pfam" id="PF12633">
    <property type="entry name" value="Adenyl_cycl_N"/>
    <property type="match status" value="1"/>
</dbReference>
<gene>
    <name evidence="2" type="ORF">S01H4_41591</name>
</gene>
<dbReference type="InterPro" id="IPR024685">
    <property type="entry name" value="Adenylate_cyclase_1_N"/>
</dbReference>
<feature type="non-terminal residue" evidence="2">
    <location>
        <position position="111"/>
    </location>
</feature>
<dbReference type="PANTHER" id="PTHR38760:SF1">
    <property type="entry name" value="ADENYLATE CYCLASE"/>
    <property type="match status" value="1"/>
</dbReference>
<accession>X1BX71</accession>